<protein>
    <submittedName>
        <fullName evidence="1">Uncharacterized protein</fullName>
    </submittedName>
</protein>
<proteinExistence type="predicted"/>
<organism evidence="1">
    <name type="scientific">Rhizophora mucronata</name>
    <name type="common">Asiatic mangrove</name>
    <dbReference type="NCBI Taxonomy" id="61149"/>
    <lineage>
        <taxon>Eukaryota</taxon>
        <taxon>Viridiplantae</taxon>
        <taxon>Streptophyta</taxon>
        <taxon>Embryophyta</taxon>
        <taxon>Tracheophyta</taxon>
        <taxon>Spermatophyta</taxon>
        <taxon>Magnoliopsida</taxon>
        <taxon>eudicotyledons</taxon>
        <taxon>Gunneridae</taxon>
        <taxon>Pentapetalae</taxon>
        <taxon>rosids</taxon>
        <taxon>fabids</taxon>
        <taxon>Malpighiales</taxon>
        <taxon>Rhizophoraceae</taxon>
        <taxon>Rhizophora</taxon>
    </lineage>
</organism>
<sequence length="50" mass="5845">MWLKFLIPDGCQLKRRPIRCNPLFMFLSMRVKRGLKETPWESGNPAIVVA</sequence>
<reference evidence="1" key="1">
    <citation type="submission" date="2018-02" db="EMBL/GenBank/DDBJ databases">
        <title>Rhizophora mucronata_Transcriptome.</title>
        <authorList>
            <person name="Meera S.P."/>
            <person name="Sreeshan A."/>
            <person name="Augustine A."/>
        </authorList>
    </citation>
    <scope>NUCLEOTIDE SEQUENCE</scope>
    <source>
        <tissue evidence="1">Leaf</tissue>
    </source>
</reference>
<evidence type="ECO:0000313" key="1">
    <source>
        <dbReference type="EMBL" id="MBX67772.1"/>
    </source>
</evidence>
<name>A0A2P2QLB5_RHIMU</name>
<dbReference type="AlphaFoldDB" id="A0A2P2QLB5"/>
<accession>A0A2P2QLB5</accession>
<dbReference type="EMBL" id="GGEC01087288">
    <property type="protein sequence ID" value="MBX67772.1"/>
    <property type="molecule type" value="Transcribed_RNA"/>
</dbReference>